<keyword evidence="2" id="KW-0732">Signal</keyword>
<evidence type="ECO:0000313" key="4">
    <source>
        <dbReference type="Proteomes" id="UP000887540"/>
    </source>
</evidence>
<dbReference type="InterPro" id="IPR053123">
    <property type="entry name" value="CPG4-like"/>
</dbReference>
<reference evidence="5" key="1">
    <citation type="submission" date="2022-11" db="UniProtKB">
        <authorList>
            <consortium name="WormBaseParasite"/>
        </authorList>
    </citation>
    <scope>IDENTIFICATION</scope>
</reference>
<feature type="compositionally biased region" description="Polar residues" evidence="1">
    <location>
        <begin position="369"/>
        <end position="378"/>
    </location>
</feature>
<protein>
    <submittedName>
        <fullName evidence="5">Chondroitin proteoglycan 4 domain-containing protein</fullName>
    </submittedName>
</protein>
<dbReference type="WBParaSite" id="ACRNAN_scaffold874.g12447.t1">
    <property type="protein sequence ID" value="ACRNAN_scaffold874.g12447.t1"/>
    <property type="gene ID" value="ACRNAN_scaffold874.g12447"/>
</dbReference>
<name>A0A914EL87_9BILA</name>
<accession>A0A914EL87</accession>
<dbReference type="PANTHER" id="PTHR37442:SF2">
    <property type="entry name" value="CHONDROITIN PROTEOGLYCAN 4"/>
    <property type="match status" value="1"/>
</dbReference>
<feature type="region of interest" description="Disordered" evidence="1">
    <location>
        <begin position="284"/>
        <end position="316"/>
    </location>
</feature>
<dbReference type="PANTHER" id="PTHR37442">
    <property type="entry name" value="F18A1.7 PROTEIN-RELATED"/>
    <property type="match status" value="1"/>
</dbReference>
<evidence type="ECO:0000313" key="5">
    <source>
        <dbReference type="WBParaSite" id="ACRNAN_scaffold874.g12447.t1"/>
    </source>
</evidence>
<feature type="chain" id="PRO_5038077401" evidence="2">
    <location>
        <begin position="22"/>
        <end position="474"/>
    </location>
</feature>
<evidence type="ECO:0000256" key="1">
    <source>
        <dbReference type="SAM" id="MobiDB-lite"/>
    </source>
</evidence>
<dbReference type="Pfam" id="PF15481">
    <property type="entry name" value="CPG4"/>
    <property type="match status" value="1"/>
</dbReference>
<feature type="signal peptide" evidence="2">
    <location>
        <begin position="1"/>
        <end position="21"/>
    </location>
</feature>
<feature type="region of interest" description="Disordered" evidence="1">
    <location>
        <begin position="369"/>
        <end position="415"/>
    </location>
</feature>
<dbReference type="AlphaFoldDB" id="A0A914EL87"/>
<keyword evidence="4" id="KW-1185">Reference proteome</keyword>
<sequence length="474" mass="54796">MLINTCRIVLVSILIFGKVQAKEYTKQSRNYPISPLDRYEESPLGEDFVNEDYQDFELNPKPDIDECSASCSKHLNDAVRTAIDINSNIVAKYVEICRQYELARECRLKMSHCRYSESFDVLTSGIHYMCIDMRESFDALMPCVNEEIEDVRAECDNVCNTNALVHGMLVKKLLENDFKFLKMLDPHMMKITMSETCRVGECLLQCYKTKLNLRCEGNAGSLISETLVRPFDNLRSYGGFLPSLISFLLPPKCSFLTNSQKMSRFRISPELEASLKKMYADRTPKNVQKQLEHSQPLVDPWKKFEDPVDSDSPLLNQDVYYKNGSPQRDELYKNFQKNMSKSVEKMPEWQKIEANNQQNENQAVANSPLQNSGISHQEPQGHKFKTGVNEPDEDFRDNTDQRNSFEYENNPEDPYLFVRPLDKEGTKELRQIEPNEKQTREVLSTSVSRGQPYEISLNFVPRDDGELVCSIRRN</sequence>
<dbReference type="InterPro" id="IPR029153">
    <property type="entry name" value="CPG4"/>
</dbReference>
<evidence type="ECO:0000256" key="2">
    <source>
        <dbReference type="SAM" id="SignalP"/>
    </source>
</evidence>
<dbReference type="Proteomes" id="UP000887540">
    <property type="component" value="Unplaced"/>
</dbReference>
<feature type="domain" description="Chondroitin proteoglycan 4" evidence="3">
    <location>
        <begin position="66"/>
        <end position="160"/>
    </location>
</feature>
<organism evidence="4 5">
    <name type="scientific">Acrobeloides nanus</name>
    <dbReference type="NCBI Taxonomy" id="290746"/>
    <lineage>
        <taxon>Eukaryota</taxon>
        <taxon>Metazoa</taxon>
        <taxon>Ecdysozoa</taxon>
        <taxon>Nematoda</taxon>
        <taxon>Chromadorea</taxon>
        <taxon>Rhabditida</taxon>
        <taxon>Tylenchina</taxon>
        <taxon>Cephalobomorpha</taxon>
        <taxon>Cephaloboidea</taxon>
        <taxon>Cephalobidae</taxon>
        <taxon>Acrobeloides</taxon>
    </lineage>
</organism>
<evidence type="ECO:0000259" key="3">
    <source>
        <dbReference type="Pfam" id="PF15481"/>
    </source>
</evidence>
<feature type="compositionally biased region" description="Basic and acidic residues" evidence="1">
    <location>
        <begin position="396"/>
        <end position="405"/>
    </location>
</feature>
<proteinExistence type="predicted"/>